<gene>
    <name evidence="1" type="ORF">JOH49_004093</name>
</gene>
<organism evidence="1 2">
    <name type="scientific">Bradyrhizobium elkanii</name>
    <dbReference type="NCBI Taxonomy" id="29448"/>
    <lineage>
        <taxon>Bacteria</taxon>
        <taxon>Pseudomonadati</taxon>
        <taxon>Pseudomonadota</taxon>
        <taxon>Alphaproteobacteria</taxon>
        <taxon>Hyphomicrobiales</taxon>
        <taxon>Nitrobacteraceae</taxon>
        <taxon>Bradyrhizobium</taxon>
    </lineage>
</organism>
<reference evidence="1" key="1">
    <citation type="submission" date="2021-02" db="EMBL/GenBank/DDBJ databases">
        <title>Genomic Encyclopedia of Type Strains, Phase IV (KMG-V): Genome sequencing to study the core and pangenomes of soil and plant-associated prokaryotes.</title>
        <authorList>
            <person name="Whitman W."/>
        </authorList>
    </citation>
    <scope>NUCLEOTIDE SEQUENCE</scope>
    <source>
        <strain evidence="1">USDA 406</strain>
    </source>
</reference>
<sequence length="170" mass="19032">MIWGGGRRVRTENRAAGSAAVMVWFSQVVAAQRRTSWDSEIRRKWAVEQSALRSEAKLHRSVIGVRKIPAEGRARTLPQQIEWEINKIIGRTNKDTWNEFVHKISRDDRILAALNGAAADLPAGDIQGLIKSKEYLVIIAQWIGTLKRAGTHVFDENIGCCPYLSPSVLS</sequence>
<name>A0A8I1Y6V5_BRAEL</name>
<dbReference type="EMBL" id="JAFICZ010000001">
    <property type="protein sequence ID" value="MBP1294340.1"/>
    <property type="molecule type" value="Genomic_DNA"/>
</dbReference>
<accession>A0A8I1Y6V5</accession>
<dbReference type="RefSeq" id="WP_172646910.1">
    <property type="nucleotide sequence ID" value="NZ_JAFICZ010000001.1"/>
</dbReference>
<comment type="caution">
    <text evidence="1">The sequence shown here is derived from an EMBL/GenBank/DDBJ whole genome shotgun (WGS) entry which is preliminary data.</text>
</comment>
<evidence type="ECO:0000313" key="1">
    <source>
        <dbReference type="EMBL" id="MBP1294340.1"/>
    </source>
</evidence>
<evidence type="ECO:0000313" key="2">
    <source>
        <dbReference type="Proteomes" id="UP000673383"/>
    </source>
</evidence>
<dbReference type="Proteomes" id="UP000673383">
    <property type="component" value="Unassembled WGS sequence"/>
</dbReference>
<protein>
    <submittedName>
        <fullName evidence="1">Uncharacterized protein</fullName>
    </submittedName>
</protein>
<proteinExistence type="predicted"/>
<dbReference type="AlphaFoldDB" id="A0A8I1Y6V5"/>